<dbReference type="PANTHER" id="PTHR21310:SF15">
    <property type="entry name" value="AMINOGLYCOSIDE PHOSPHOTRANSFERASE DOMAIN-CONTAINING PROTEIN"/>
    <property type="match status" value="1"/>
</dbReference>
<dbReference type="Pfam" id="PF01636">
    <property type="entry name" value="APH"/>
    <property type="match status" value="1"/>
</dbReference>
<evidence type="ECO:0000259" key="1">
    <source>
        <dbReference type="Pfam" id="PF01636"/>
    </source>
</evidence>
<dbReference type="InterPro" id="IPR008266">
    <property type="entry name" value="Tyr_kinase_AS"/>
</dbReference>
<dbReference type="InterPro" id="IPR002575">
    <property type="entry name" value="Aminoglycoside_PTrfase"/>
</dbReference>
<dbReference type="AlphaFoldDB" id="A0A8H8CQA8"/>
<reference evidence="2" key="1">
    <citation type="submission" date="2021-02" db="EMBL/GenBank/DDBJ databases">
        <title>Psilocybe cubensis genome.</title>
        <authorList>
            <person name="Mckernan K.J."/>
            <person name="Crawford S."/>
            <person name="Trippe A."/>
            <person name="Kane L.T."/>
            <person name="Mclaughlin S."/>
        </authorList>
    </citation>
    <scope>NUCLEOTIDE SEQUENCE [LARGE SCALE GENOMIC DNA]</scope>
    <source>
        <strain evidence="2">MGC-MH-2018</strain>
    </source>
</reference>
<comment type="caution">
    <text evidence="2">The sequence shown here is derived from an EMBL/GenBank/DDBJ whole genome shotgun (WGS) entry which is preliminary data.</text>
</comment>
<proteinExistence type="predicted"/>
<dbReference type="Gene3D" id="3.90.1200.10">
    <property type="match status" value="1"/>
</dbReference>
<dbReference type="InterPro" id="IPR051678">
    <property type="entry name" value="AGP_Transferase"/>
</dbReference>
<dbReference type="EMBL" id="JAFIQS010000001">
    <property type="protein sequence ID" value="KAG5174812.1"/>
    <property type="molecule type" value="Genomic_DNA"/>
</dbReference>
<protein>
    <recommendedName>
        <fullName evidence="1">Aminoglycoside phosphotransferase domain-containing protein</fullName>
    </recommendedName>
</protein>
<dbReference type="PROSITE" id="PS00109">
    <property type="entry name" value="PROTEIN_KINASE_TYR"/>
    <property type="match status" value="1"/>
</dbReference>
<gene>
    <name evidence="2" type="ORF">JR316_001480</name>
</gene>
<dbReference type="InterPro" id="IPR011009">
    <property type="entry name" value="Kinase-like_dom_sf"/>
</dbReference>
<dbReference type="PANTHER" id="PTHR21310">
    <property type="entry name" value="AMINOGLYCOSIDE PHOSPHOTRANSFERASE-RELATED-RELATED"/>
    <property type="match status" value="1"/>
</dbReference>
<evidence type="ECO:0000313" key="2">
    <source>
        <dbReference type="EMBL" id="KAG5174812.1"/>
    </source>
</evidence>
<name>A0A8H8CQA8_PSICU</name>
<sequence length="273" mass="32169">MFLFYLIKFVWRRLGRLLVPLRLRIARILYRNPDFKRSVTKLDPWTVLKGSTVATQEAEAMIFVRKHTSIPIPTLLDVWELKDASYGFIRISMCRGVQLDEAWPNMTDSSRSRTVNELKAYMQELRGLQQPAPHGWVGSTNRRSVYCPRISMMGPRGPWNSGKEFHSYLLECLEQYRKAEELKQKFARVLSYNHDIVYSHADLSFENILVDQNTGKVTAILDWSMAGWWPEYWEYRKAMYGSRPGKKWWVDLVKTIMAPWKDEFSLDSELQVF</sequence>
<organism evidence="2">
    <name type="scientific">Psilocybe cubensis</name>
    <name type="common">Psychedelic mushroom</name>
    <name type="synonym">Stropharia cubensis</name>
    <dbReference type="NCBI Taxonomy" id="181762"/>
    <lineage>
        <taxon>Eukaryota</taxon>
        <taxon>Fungi</taxon>
        <taxon>Dikarya</taxon>
        <taxon>Basidiomycota</taxon>
        <taxon>Agaricomycotina</taxon>
        <taxon>Agaricomycetes</taxon>
        <taxon>Agaricomycetidae</taxon>
        <taxon>Agaricales</taxon>
        <taxon>Agaricineae</taxon>
        <taxon>Strophariaceae</taxon>
        <taxon>Psilocybe</taxon>
    </lineage>
</organism>
<feature type="domain" description="Aminoglycoside phosphotransferase" evidence="1">
    <location>
        <begin position="55"/>
        <end position="230"/>
    </location>
</feature>
<accession>A0A8H8CQA8</accession>
<dbReference type="SUPFAM" id="SSF56112">
    <property type="entry name" value="Protein kinase-like (PK-like)"/>
    <property type="match status" value="1"/>
</dbReference>
<dbReference type="OrthoDB" id="8300194at2759"/>
<dbReference type="GO" id="GO:0004672">
    <property type="term" value="F:protein kinase activity"/>
    <property type="evidence" value="ECO:0007669"/>
    <property type="project" value="InterPro"/>
</dbReference>